<gene>
    <name evidence="1" type="ORF">BpHYR1_054451</name>
</gene>
<name>A0A3M7R3Z2_BRAPC</name>
<dbReference type="Proteomes" id="UP000276133">
    <property type="component" value="Unassembled WGS sequence"/>
</dbReference>
<evidence type="ECO:0000313" key="1">
    <source>
        <dbReference type="EMBL" id="RNA18094.1"/>
    </source>
</evidence>
<organism evidence="1 2">
    <name type="scientific">Brachionus plicatilis</name>
    <name type="common">Marine rotifer</name>
    <name type="synonym">Brachionus muelleri</name>
    <dbReference type="NCBI Taxonomy" id="10195"/>
    <lineage>
        <taxon>Eukaryota</taxon>
        <taxon>Metazoa</taxon>
        <taxon>Spiralia</taxon>
        <taxon>Gnathifera</taxon>
        <taxon>Rotifera</taxon>
        <taxon>Eurotatoria</taxon>
        <taxon>Monogononta</taxon>
        <taxon>Pseudotrocha</taxon>
        <taxon>Ploima</taxon>
        <taxon>Brachionidae</taxon>
        <taxon>Brachionus</taxon>
    </lineage>
</organism>
<reference evidence="1 2" key="1">
    <citation type="journal article" date="2018" name="Sci. Rep.">
        <title>Genomic signatures of local adaptation to the degree of environmental predictability in rotifers.</title>
        <authorList>
            <person name="Franch-Gras L."/>
            <person name="Hahn C."/>
            <person name="Garcia-Roger E.M."/>
            <person name="Carmona M.J."/>
            <person name="Serra M."/>
            <person name="Gomez A."/>
        </authorList>
    </citation>
    <scope>NUCLEOTIDE SEQUENCE [LARGE SCALE GENOMIC DNA]</scope>
    <source>
        <strain evidence="1">HYR1</strain>
    </source>
</reference>
<dbReference type="AlphaFoldDB" id="A0A3M7R3Z2"/>
<protein>
    <submittedName>
        <fullName evidence="1">Uncharacterized protein</fullName>
    </submittedName>
</protein>
<evidence type="ECO:0000313" key="2">
    <source>
        <dbReference type="Proteomes" id="UP000276133"/>
    </source>
</evidence>
<comment type="caution">
    <text evidence="1">The sequence shown here is derived from an EMBL/GenBank/DDBJ whole genome shotgun (WGS) entry which is preliminary data.</text>
</comment>
<sequence>MAKTCSANETKTLQNLCELIGFKYGTILLNSYRFCILLHVNLTEPELVNMLIGIHGLSTSLLINFEICTKEFQFSHSLIKDFLMVCILQKIVDFLQSLEFFRTNLYNISCLKVTSLKSSPSPGFKILNTEEEL</sequence>
<dbReference type="EMBL" id="REGN01004307">
    <property type="protein sequence ID" value="RNA18094.1"/>
    <property type="molecule type" value="Genomic_DNA"/>
</dbReference>
<proteinExistence type="predicted"/>
<keyword evidence="2" id="KW-1185">Reference proteome</keyword>
<accession>A0A3M7R3Z2</accession>